<sequence length="203" mass="23461">MKEFWNEKFNTTEYIYGKSPNIYLAEKLKQLQVGKILFAAEGEGRNAVFAARNNWKVEAFDISNVAKEKALQFAEANNVAINYSTQDFLEINYEENSFDTIALIYAHFEKSKRASYFKKINRLLKSGGYLIVEGFGQKHPDYQEKYPKIGGPKNTDLLFSVEEFKEEFTNYNFLELQEVETSLNEGEKHVGKGSVVRMFAQKK</sequence>
<reference evidence="1" key="1">
    <citation type="submission" date="2019-09" db="EMBL/GenBank/DDBJ databases">
        <authorList>
            <person name="Rodrigo-Torres L."/>
            <person name="Arahal R. D."/>
            <person name="Lucena T."/>
        </authorList>
    </citation>
    <scope>NUCLEOTIDE SEQUENCE</scope>
    <source>
        <strain evidence="1">ISS653</strain>
    </source>
</reference>
<dbReference type="Proteomes" id="UP000356253">
    <property type="component" value="Unassembled WGS sequence"/>
</dbReference>
<gene>
    <name evidence="1" type="ORF">FVB9532_01496</name>
</gene>
<accession>A0AC61Y730</accession>
<proteinExistence type="predicted"/>
<keyword evidence="2" id="KW-1185">Reference proteome</keyword>
<dbReference type="EMBL" id="CABVMM010000005">
    <property type="protein sequence ID" value="VVV00231.1"/>
    <property type="molecule type" value="Genomic_DNA"/>
</dbReference>
<evidence type="ECO:0000313" key="1">
    <source>
        <dbReference type="EMBL" id="VVV00231.1"/>
    </source>
</evidence>
<organism evidence="1 2">
    <name type="scientific">Mesonia oceanica</name>
    <dbReference type="NCBI Taxonomy" id="2687242"/>
    <lineage>
        <taxon>Bacteria</taxon>
        <taxon>Pseudomonadati</taxon>
        <taxon>Bacteroidota</taxon>
        <taxon>Flavobacteriia</taxon>
        <taxon>Flavobacteriales</taxon>
        <taxon>Flavobacteriaceae</taxon>
        <taxon>Mesonia</taxon>
    </lineage>
</organism>
<name>A0AC61Y730_9FLAO</name>
<comment type="caution">
    <text evidence="1">The sequence shown here is derived from an EMBL/GenBank/DDBJ whole genome shotgun (WGS) entry which is preliminary data.</text>
</comment>
<protein>
    <submittedName>
        <fullName evidence="1">Uncharacterized protein</fullName>
    </submittedName>
</protein>
<evidence type="ECO:0000313" key="2">
    <source>
        <dbReference type="Proteomes" id="UP000356253"/>
    </source>
</evidence>